<evidence type="ECO:0000313" key="5">
    <source>
        <dbReference type="Proteomes" id="UP001162640"/>
    </source>
</evidence>
<dbReference type="EMBL" id="BLQM01000280">
    <property type="protein sequence ID" value="GMH80307.1"/>
    <property type="molecule type" value="Genomic_DNA"/>
</dbReference>
<gene>
    <name evidence="4" type="ORF">TL16_g08494</name>
</gene>
<dbReference type="InterPro" id="IPR001107">
    <property type="entry name" value="Band_7"/>
</dbReference>
<name>A0A9W7AXW2_9STRA</name>
<dbReference type="Pfam" id="PF01145">
    <property type="entry name" value="Band_7"/>
    <property type="match status" value="1"/>
</dbReference>
<keyword evidence="2" id="KW-0999">Mitochondrion inner membrane</keyword>
<dbReference type="SMART" id="SM00244">
    <property type="entry name" value="PHB"/>
    <property type="match status" value="1"/>
</dbReference>
<dbReference type="InterPro" id="IPR000163">
    <property type="entry name" value="Prohibitin"/>
</dbReference>
<evidence type="ECO:0000256" key="1">
    <source>
        <dbReference type="ARBA" id="ARBA00009658"/>
    </source>
</evidence>
<dbReference type="GO" id="GO:0005743">
    <property type="term" value="C:mitochondrial inner membrane"/>
    <property type="evidence" value="ECO:0007669"/>
    <property type="project" value="UniProtKB-SubCell"/>
</dbReference>
<evidence type="ECO:0000313" key="4">
    <source>
        <dbReference type="EMBL" id="GMH80307.1"/>
    </source>
</evidence>
<sequence length="305" mass="34015">MADFMKQAGCASILVVIIVSSFLLGFSFYVIEPNNVAIDYNKVSQKLDMLTLHDPGRIFLGVGHEMLTYPTIQMTRELHSQVGRTKDGLSVNFQCNYQFQYQKSIASLADIYLNYKGEHLKSFDFYAASVLRDTLALYTAFEVITKRPILSSKMRDALEEELVQYGIDVTAFQLLNIELPSRFMAAIEQTVITQQNMEKATFTKEKAKIMGDTKRMSARIDAKNILTLGESDATATLNQARATADGTKVQLASEKSAYKDLYDSIKTVDNMGAFSLSQLLGYIRTEKLAESDAGGINVAIDQKIL</sequence>
<feature type="transmembrane region" description="Helical" evidence="2">
    <location>
        <begin position="12"/>
        <end position="31"/>
    </location>
</feature>
<protein>
    <recommendedName>
        <fullName evidence="2">Prohibitin</fullName>
    </recommendedName>
</protein>
<comment type="caution">
    <text evidence="4">The sequence shown here is derived from an EMBL/GenBank/DDBJ whole genome shotgun (WGS) entry which is preliminary data.</text>
</comment>
<comment type="subcellular location">
    <subcellularLocation>
        <location evidence="2">Mitochondrion inner membrane</location>
    </subcellularLocation>
</comment>
<dbReference type="PANTHER" id="PTHR23222">
    <property type="entry name" value="PROHIBITIN"/>
    <property type="match status" value="1"/>
</dbReference>
<dbReference type="Proteomes" id="UP001162640">
    <property type="component" value="Unassembled WGS sequence"/>
</dbReference>
<comment type="similarity">
    <text evidence="1 2">Belongs to the prohibitin family.</text>
</comment>
<proteinExistence type="inferred from homology"/>
<keyword evidence="2" id="KW-1133">Transmembrane helix</keyword>
<keyword evidence="2" id="KW-0472">Membrane</keyword>
<evidence type="ECO:0000256" key="2">
    <source>
        <dbReference type="RuleBase" id="RU366048"/>
    </source>
</evidence>
<evidence type="ECO:0000259" key="3">
    <source>
        <dbReference type="SMART" id="SM00244"/>
    </source>
</evidence>
<dbReference type="PANTHER" id="PTHR23222:SF0">
    <property type="entry name" value="PROHIBITIN 1"/>
    <property type="match status" value="1"/>
</dbReference>
<accession>A0A9W7AXW2</accession>
<dbReference type="AlphaFoldDB" id="A0A9W7AXW2"/>
<organism evidence="4 5">
    <name type="scientific">Triparma laevis f. inornata</name>
    <dbReference type="NCBI Taxonomy" id="1714386"/>
    <lineage>
        <taxon>Eukaryota</taxon>
        <taxon>Sar</taxon>
        <taxon>Stramenopiles</taxon>
        <taxon>Ochrophyta</taxon>
        <taxon>Bolidophyceae</taxon>
        <taxon>Parmales</taxon>
        <taxon>Triparmaceae</taxon>
        <taxon>Triparma</taxon>
    </lineage>
</organism>
<dbReference type="SUPFAM" id="SSF117892">
    <property type="entry name" value="Band 7/SPFH domain"/>
    <property type="match status" value="1"/>
</dbReference>
<dbReference type="InterPro" id="IPR036013">
    <property type="entry name" value="Band_7/SPFH_dom_sf"/>
</dbReference>
<reference evidence="5" key="1">
    <citation type="journal article" date="2023" name="Commun. Biol.">
        <title>Genome analysis of Parmales, the sister group of diatoms, reveals the evolutionary specialization of diatoms from phago-mixotrophs to photoautotrophs.</title>
        <authorList>
            <person name="Ban H."/>
            <person name="Sato S."/>
            <person name="Yoshikawa S."/>
            <person name="Yamada K."/>
            <person name="Nakamura Y."/>
            <person name="Ichinomiya M."/>
            <person name="Sato N."/>
            <person name="Blanc-Mathieu R."/>
            <person name="Endo H."/>
            <person name="Kuwata A."/>
            <person name="Ogata H."/>
        </authorList>
    </citation>
    <scope>NUCLEOTIDE SEQUENCE [LARGE SCALE GENOMIC DNA]</scope>
</reference>
<feature type="domain" description="Band 7" evidence="3">
    <location>
        <begin position="26"/>
        <end position="191"/>
    </location>
</feature>
<keyword evidence="2" id="KW-0496">Mitochondrion</keyword>
<dbReference type="Gene3D" id="3.30.479.30">
    <property type="entry name" value="Band 7 domain"/>
    <property type="match status" value="1"/>
</dbReference>
<keyword evidence="2" id="KW-0812">Transmembrane</keyword>